<keyword evidence="7 10" id="KW-0283">Flagellar rotation</keyword>
<dbReference type="Proteomes" id="UP000011721">
    <property type="component" value="Chromosome"/>
</dbReference>
<dbReference type="GO" id="GO:0009425">
    <property type="term" value="C:bacterial-type flagellum basal body"/>
    <property type="evidence" value="ECO:0007669"/>
    <property type="project" value="InterPro"/>
</dbReference>
<evidence type="ECO:0000256" key="7">
    <source>
        <dbReference type="ARBA" id="ARBA00022779"/>
    </source>
</evidence>
<keyword evidence="9 10" id="KW-0472">Membrane</keyword>
<keyword evidence="5 10" id="KW-0145">Chemotaxis</keyword>
<dbReference type="OrthoDB" id="9799777at2"/>
<evidence type="ECO:0000256" key="2">
    <source>
        <dbReference type="ARBA" id="ARBA00004162"/>
    </source>
</evidence>
<comment type="function">
    <text evidence="1 10">Controls the rotational direction of flagella during chemotaxis.</text>
</comment>
<keyword evidence="11" id="KW-0966">Cell projection</keyword>
<keyword evidence="4 10" id="KW-1003">Cell membrane</keyword>
<dbReference type="STRING" id="1167006.UWK_03084"/>
<comment type="similarity">
    <text evidence="3 10">Belongs to the FliL family.</text>
</comment>
<keyword evidence="6 10" id="KW-0812">Transmembrane</keyword>
<dbReference type="eggNOG" id="COG1580">
    <property type="taxonomic scope" value="Bacteria"/>
</dbReference>
<dbReference type="PANTHER" id="PTHR35091">
    <property type="entry name" value="FLAGELLAR PROTEIN FLIL"/>
    <property type="match status" value="1"/>
</dbReference>
<dbReference type="HOGENOM" id="CLU_099018_2_2_7"/>
<comment type="subcellular location">
    <subcellularLocation>
        <location evidence="2">Cell membrane</location>
        <topology evidence="2">Single-pass membrane protein</topology>
    </subcellularLocation>
</comment>
<dbReference type="KEGG" id="dsf:UWK_03084"/>
<dbReference type="GO" id="GO:0071978">
    <property type="term" value="P:bacterial-type flagellum-dependent swarming motility"/>
    <property type="evidence" value="ECO:0007669"/>
    <property type="project" value="TreeGrafter"/>
</dbReference>
<evidence type="ECO:0000256" key="9">
    <source>
        <dbReference type="ARBA" id="ARBA00023136"/>
    </source>
</evidence>
<keyword evidence="11" id="KW-0969">Cilium</keyword>
<reference evidence="12" key="1">
    <citation type="journal article" date="2013" name="Stand. Genomic Sci.">
        <title>Complete genome sequence of Desulfocapsa sulfexigens, a marine deltaproteobacterium specialized in disproportionating inorganic sulfur compounds.</title>
        <authorList>
            <person name="Finster K.W."/>
            <person name="Kjeldsen K.U."/>
            <person name="Kube M."/>
            <person name="Reinhardt R."/>
            <person name="Mussmann M."/>
            <person name="Amann R."/>
            <person name="Schreiber L."/>
        </authorList>
    </citation>
    <scope>NUCLEOTIDE SEQUENCE [LARGE SCALE GENOMIC DNA]</scope>
    <source>
        <strain evidence="12">DSM 10523 / SB164P1</strain>
    </source>
</reference>
<evidence type="ECO:0000256" key="8">
    <source>
        <dbReference type="ARBA" id="ARBA00022989"/>
    </source>
</evidence>
<evidence type="ECO:0000256" key="6">
    <source>
        <dbReference type="ARBA" id="ARBA00022692"/>
    </source>
</evidence>
<evidence type="ECO:0000256" key="4">
    <source>
        <dbReference type="ARBA" id="ARBA00022475"/>
    </source>
</evidence>
<evidence type="ECO:0000256" key="3">
    <source>
        <dbReference type="ARBA" id="ARBA00008281"/>
    </source>
</evidence>
<dbReference type="PANTHER" id="PTHR35091:SF2">
    <property type="entry name" value="FLAGELLAR PROTEIN FLIL"/>
    <property type="match status" value="1"/>
</dbReference>
<dbReference type="AlphaFoldDB" id="M1P814"/>
<evidence type="ECO:0000256" key="5">
    <source>
        <dbReference type="ARBA" id="ARBA00022500"/>
    </source>
</evidence>
<accession>M1P814</accession>
<gene>
    <name evidence="11" type="ordered locus">UWK_03084</name>
</gene>
<name>M1P814_DESSD</name>
<evidence type="ECO:0000313" key="12">
    <source>
        <dbReference type="Proteomes" id="UP000011721"/>
    </source>
</evidence>
<dbReference type="InterPro" id="IPR005503">
    <property type="entry name" value="FliL"/>
</dbReference>
<feature type="transmembrane region" description="Helical" evidence="10">
    <location>
        <begin position="23"/>
        <end position="45"/>
    </location>
</feature>
<keyword evidence="12" id="KW-1185">Reference proteome</keyword>
<dbReference type="GO" id="GO:0006935">
    <property type="term" value="P:chemotaxis"/>
    <property type="evidence" value="ECO:0007669"/>
    <property type="project" value="UniProtKB-KW"/>
</dbReference>
<evidence type="ECO:0000256" key="10">
    <source>
        <dbReference type="RuleBase" id="RU364125"/>
    </source>
</evidence>
<sequence length="171" mass="18908">MADKDKKKKDEGESSDGGKKKKLIIIIAAAVVLLAIIGGAAFFFLKPAPVAEEELDPGLSVPVPDITQSNAIGPMVEIKEFIVNIISEEDRHYVKASLTIELNREEALEEANKRMPQIRDAILLLVGNKTFEELQDLQGKKQLKAEIISKINSFLQTGKVKAIYFTDFVVQ</sequence>
<dbReference type="Pfam" id="PF03748">
    <property type="entry name" value="FliL"/>
    <property type="match status" value="1"/>
</dbReference>
<dbReference type="EMBL" id="CP003985">
    <property type="protein sequence ID" value="AGF79613.1"/>
    <property type="molecule type" value="Genomic_DNA"/>
</dbReference>
<protein>
    <recommendedName>
        <fullName evidence="10">Flagellar protein FliL</fullName>
    </recommendedName>
</protein>
<organism evidence="11 12">
    <name type="scientific">Desulfocapsa sulfexigens (strain DSM 10523 / SB164P1)</name>
    <dbReference type="NCBI Taxonomy" id="1167006"/>
    <lineage>
        <taxon>Bacteria</taxon>
        <taxon>Pseudomonadati</taxon>
        <taxon>Thermodesulfobacteriota</taxon>
        <taxon>Desulfobulbia</taxon>
        <taxon>Desulfobulbales</taxon>
        <taxon>Desulfocapsaceae</taxon>
        <taxon>Desulfocapsa</taxon>
    </lineage>
</organism>
<dbReference type="PATRIC" id="fig|1167006.5.peg.3329"/>
<proteinExistence type="inferred from homology"/>
<evidence type="ECO:0000256" key="1">
    <source>
        <dbReference type="ARBA" id="ARBA00002254"/>
    </source>
</evidence>
<evidence type="ECO:0000313" key="11">
    <source>
        <dbReference type="EMBL" id="AGF79613.1"/>
    </source>
</evidence>
<dbReference type="RefSeq" id="WP_015405297.1">
    <property type="nucleotide sequence ID" value="NC_020304.1"/>
</dbReference>
<keyword evidence="8 10" id="KW-1133">Transmembrane helix</keyword>
<keyword evidence="11" id="KW-0282">Flagellum</keyword>
<dbReference type="GO" id="GO:0005886">
    <property type="term" value="C:plasma membrane"/>
    <property type="evidence" value="ECO:0007669"/>
    <property type="project" value="UniProtKB-SubCell"/>
</dbReference>